<evidence type="ECO:0000313" key="8">
    <source>
        <dbReference type="Proteomes" id="UP000193498"/>
    </source>
</evidence>
<dbReference type="InterPro" id="IPR044890">
    <property type="entry name" value="TMEM14_sf"/>
</dbReference>
<keyword evidence="8" id="KW-1185">Reference proteome</keyword>
<sequence length="107" mass="11384">MPQDTIGYAYAATVFFGGIAGFVQAGSPASLISGLTLGFLMFKAAGKTSKNPRDVDTAFGISLILLLLMGYRYSLTGKYMPAGFVSLLSLVMTLRYGSTLLARKQQS</sequence>
<dbReference type="InterPro" id="IPR005349">
    <property type="entry name" value="TMEM14"/>
</dbReference>
<gene>
    <name evidence="7" type="ORF">K493DRAFT_311277</name>
</gene>
<name>A0A1Y1Z422_9FUNG</name>
<evidence type="ECO:0000256" key="6">
    <source>
        <dbReference type="SAM" id="Phobius"/>
    </source>
</evidence>
<comment type="subcellular location">
    <subcellularLocation>
        <location evidence="1">Membrane</location>
    </subcellularLocation>
</comment>
<dbReference type="EMBL" id="MCFE01000032">
    <property type="protein sequence ID" value="ORY04737.1"/>
    <property type="molecule type" value="Genomic_DNA"/>
</dbReference>
<dbReference type="Proteomes" id="UP000193498">
    <property type="component" value="Unassembled WGS sequence"/>
</dbReference>
<evidence type="ECO:0000256" key="3">
    <source>
        <dbReference type="ARBA" id="ARBA00022692"/>
    </source>
</evidence>
<keyword evidence="3 6" id="KW-0812">Transmembrane</keyword>
<accession>A0A1Y1Z422</accession>
<evidence type="ECO:0000313" key="7">
    <source>
        <dbReference type="EMBL" id="ORY04737.1"/>
    </source>
</evidence>
<reference evidence="7 8" key="1">
    <citation type="submission" date="2016-07" db="EMBL/GenBank/DDBJ databases">
        <title>Pervasive Adenine N6-methylation of Active Genes in Fungi.</title>
        <authorList>
            <consortium name="DOE Joint Genome Institute"/>
            <person name="Mondo S.J."/>
            <person name="Dannebaum R.O."/>
            <person name="Kuo R.C."/>
            <person name="Labutti K."/>
            <person name="Haridas S."/>
            <person name="Kuo A."/>
            <person name="Salamov A."/>
            <person name="Ahrendt S.R."/>
            <person name="Lipzen A."/>
            <person name="Sullivan W."/>
            <person name="Andreopoulos W.B."/>
            <person name="Clum A."/>
            <person name="Lindquist E."/>
            <person name="Daum C."/>
            <person name="Ramamoorthy G.K."/>
            <person name="Gryganskyi A."/>
            <person name="Culley D."/>
            <person name="Magnuson J.K."/>
            <person name="James T.Y."/>
            <person name="O'Malley M.A."/>
            <person name="Stajich J.E."/>
            <person name="Spatafora J.W."/>
            <person name="Visel A."/>
            <person name="Grigoriev I.V."/>
        </authorList>
    </citation>
    <scope>NUCLEOTIDE SEQUENCE [LARGE SCALE GENOMIC DNA]</scope>
    <source>
        <strain evidence="7 8">CBS 931.73</strain>
    </source>
</reference>
<keyword evidence="5 6" id="KW-0472">Membrane</keyword>
<dbReference type="PANTHER" id="PTHR12668:SF43">
    <property type="entry name" value="TRANSMEMBRANE PROTEIN 14 HOMOLOG"/>
    <property type="match status" value="1"/>
</dbReference>
<dbReference type="OrthoDB" id="5620at2759"/>
<dbReference type="InParanoid" id="A0A1Y1Z422"/>
<evidence type="ECO:0000256" key="2">
    <source>
        <dbReference type="ARBA" id="ARBA00007590"/>
    </source>
</evidence>
<comment type="similarity">
    <text evidence="2">Belongs to the TMEM14 family.</text>
</comment>
<dbReference type="GO" id="GO:0070453">
    <property type="term" value="P:regulation of heme biosynthetic process"/>
    <property type="evidence" value="ECO:0007669"/>
    <property type="project" value="TreeGrafter"/>
</dbReference>
<proteinExistence type="inferred from homology"/>
<organism evidence="7 8">
    <name type="scientific">Basidiobolus meristosporus CBS 931.73</name>
    <dbReference type="NCBI Taxonomy" id="1314790"/>
    <lineage>
        <taxon>Eukaryota</taxon>
        <taxon>Fungi</taxon>
        <taxon>Fungi incertae sedis</taxon>
        <taxon>Zoopagomycota</taxon>
        <taxon>Entomophthoromycotina</taxon>
        <taxon>Basidiobolomycetes</taxon>
        <taxon>Basidiobolales</taxon>
        <taxon>Basidiobolaceae</taxon>
        <taxon>Basidiobolus</taxon>
    </lineage>
</organism>
<keyword evidence="4 6" id="KW-1133">Transmembrane helix</keyword>
<protein>
    <submittedName>
        <fullName evidence="7">Transmembrane protein 14C-like protein</fullName>
    </submittedName>
</protein>
<dbReference type="AlphaFoldDB" id="A0A1Y1Z422"/>
<feature type="transmembrane region" description="Helical" evidence="6">
    <location>
        <begin position="79"/>
        <end position="97"/>
    </location>
</feature>
<dbReference type="Gene3D" id="1.10.10.1740">
    <property type="entry name" value="Transmembrane protein 14-like"/>
    <property type="match status" value="1"/>
</dbReference>
<comment type="caution">
    <text evidence="7">The sequence shown here is derived from an EMBL/GenBank/DDBJ whole genome shotgun (WGS) entry which is preliminary data.</text>
</comment>
<feature type="transmembrane region" description="Helical" evidence="6">
    <location>
        <begin position="12"/>
        <end position="42"/>
    </location>
</feature>
<evidence type="ECO:0000256" key="1">
    <source>
        <dbReference type="ARBA" id="ARBA00004370"/>
    </source>
</evidence>
<feature type="transmembrane region" description="Helical" evidence="6">
    <location>
        <begin position="54"/>
        <end position="73"/>
    </location>
</feature>
<evidence type="ECO:0000256" key="5">
    <source>
        <dbReference type="ARBA" id="ARBA00023136"/>
    </source>
</evidence>
<dbReference type="PANTHER" id="PTHR12668">
    <property type="entry name" value="TRANSMEMBRANE PROTEIN 14, 15"/>
    <property type="match status" value="1"/>
</dbReference>
<dbReference type="GO" id="GO:0031966">
    <property type="term" value="C:mitochondrial membrane"/>
    <property type="evidence" value="ECO:0007669"/>
    <property type="project" value="TreeGrafter"/>
</dbReference>
<evidence type="ECO:0000256" key="4">
    <source>
        <dbReference type="ARBA" id="ARBA00022989"/>
    </source>
</evidence>
<dbReference type="Pfam" id="PF03647">
    <property type="entry name" value="Tmemb_14"/>
    <property type="match status" value="1"/>
</dbReference>